<sequence>MCLTLLLIPTARGTEKPGKKPQGGEGHISGAHPPPLPPDPHHHNGHDKENDPQRGPPPTPRPRPGQRFCLLETGGPDLDDLLLQLEEDIKHDIDRLRRGLGLPPSSI</sequence>
<evidence type="ECO:0000313" key="2">
    <source>
        <dbReference type="EMBL" id="AAU11497.1"/>
    </source>
</evidence>
<evidence type="ECO:0000313" key="3">
    <source>
        <dbReference type="Proteomes" id="UP000052100"/>
    </source>
</evidence>
<evidence type="ECO:0000256" key="1">
    <source>
        <dbReference type="SAM" id="MobiDB-lite"/>
    </source>
</evidence>
<proteinExistence type="predicted"/>
<dbReference type="EMBL" id="AY684126">
    <property type="protein sequence ID" value="AAU11497.1"/>
    <property type="molecule type" value="Genomic_DNA"/>
</dbReference>
<feature type="compositionally biased region" description="Low complexity" evidence="1">
    <location>
        <begin position="65"/>
        <end position="75"/>
    </location>
</feature>
<name>Q5IRF2_9PAPI</name>
<dbReference type="RefSeq" id="YP_224225.1">
    <property type="nucleotide sequence ID" value="NC_006951.1"/>
</dbReference>
<feature type="compositionally biased region" description="Pro residues" evidence="1">
    <location>
        <begin position="54"/>
        <end position="63"/>
    </location>
</feature>
<gene>
    <name evidence="2" type="primary">E4</name>
</gene>
<protein>
    <submittedName>
        <fullName evidence="2">E4</fullName>
    </submittedName>
</protein>
<feature type="region of interest" description="Disordered" evidence="1">
    <location>
        <begin position="1"/>
        <end position="75"/>
    </location>
</feature>
<accession>Q5IRF2</accession>
<organism evidence="2 3">
    <name type="scientific">Erethizon dorsatum papillomavirus 1</name>
    <dbReference type="NCBI Taxonomy" id="291590"/>
    <lineage>
        <taxon>Viruses</taxon>
        <taxon>Monodnaviria</taxon>
        <taxon>Shotokuvirae</taxon>
        <taxon>Cossaviricota</taxon>
        <taxon>Papovaviricetes</taxon>
        <taxon>Zurhausenvirales</taxon>
        <taxon>Papillomaviridae</taxon>
        <taxon>Firstpapillomavirinae</taxon>
        <taxon>Sigmapapillomavirus</taxon>
        <taxon>Sigmapapillomavirus 1</taxon>
    </lineage>
</organism>
<dbReference type="Proteomes" id="UP000052100">
    <property type="component" value="Segment"/>
</dbReference>
<keyword evidence="3" id="KW-1185">Reference proteome</keyword>
<feature type="compositionally biased region" description="Basic and acidic residues" evidence="1">
    <location>
        <begin position="39"/>
        <end position="52"/>
    </location>
</feature>
<dbReference type="KEGG" id="vg:3345693"/>
<dbReference type="GeneID" id="3345693"/>
<reference evidence="2 3" key="1">
    <citation type="journal article" date="2005" name="Virology">
        <title>Isolation and cloning of a papillomavirus from a North American porcupine by using multiply primed rolling-circle amplification: the Erethizon dorsatum papillomavirus type 1.</title>
        <authorList>
            <person name="Rector A."/>
            <person name="Tachezy R."/>
            <person name="Van Doorslaer K."/>
            <person name="MacNamara T."/>
            <person name="Burk R.D."/>
            <person name="Sundberg J.P."/>
            <person name="Van Ranst M."/>
        </authorList>
    </citation>
    <scope>NUCLEOTIDE SEQUENCE [LARGE SCALE GENOMIC DNA]</scope>
</reference>